<dbReference type="InterPro" id="IPR002110">
    <property type="entry name" value="Ankyrin_rpt"/>
</dbReference>
<evidence type="ECO:0000256" key="2">
    <source>
        <dbReference type="ARBA" id="ARBA00023043"/>
    </source>
</evidence>
<dbReference type="PROSITE" id="PS50297">
    <property type="entry name" value="ANK_REP_REGION"/>
    <property type="match status" value="2"/>
</dbReference>
<dbReference type="PANTHER" id="PTHR24189:SF50">
    <property type="entry name" value="ANKYRIN REPEAT AND SOCS BOX PROTEIN 2"/>
    <property type="match status" value="1"/>
</dbReference>
<evidence type="ECO:0000313" key="4">
    <source>
        <dbReference type="EMBL" id="KAK4207178.1"/>
    </source>
</evidence>
<proteinExistence type="predicted"/>
<dbReference type="InterPro" id="IPR036770">
    <property type="entry name" value="Ankyrin_rpt-contain_sf"/>
</dbReference>
<accession>A0AAN6XV56</accession>
<keyword evidence="1" id="KW-0677">Repeat</keyword>
<dbReference type="AlphaFoldDB" id="A0AAN6XV56"/>
<dbReference type="Proteomes" id="UP001301769">
    <property type="component" value="Unassembled WGS sequence"/>
</dbReference>
<name>A0AAN6XV56_9PEZI</name>
<comment type="caution">
    <text evidence="4">The sequence shown here is derived from an EMBL/GenBank/DDBJ whole genome shotgun (WGS) entry which is preliminary data.</text>
</comment>
<feature type="repeat" description="ANK" evidence="3">
    <location>
        <begin position="354"/>
        <end position="386"/>
    </location>
</feature>
<dbReference type="Pfam" id="PF00023">
    <property type="entry name" value="Ank"/>
    <property type="match status" value="1"/>
</dbReference>
<evidence type="ECO:0000256" key="3">
    <source>
        <dbReference type="PROSITE-ProRule" id="PRU00023"/>
    </source>
</evidence>
<dbReference type="SMART" id="SM00248">
    <property type="entry name" value="ANK"/>
    <property type="match status" value="8"/>
</dbReference>
<dbReference type="SUPFAM" id="SSF48403">
    <property type="entry name" value="Ankyrin repeat"/>
    <property type="match status" value="1"/>
</dbReference>
<protein>
    <submittedName>
        <fullName evidence="4">Ankyrin repeat-containing domain protein</fullName>
    </submittedName>
</protein>
<gene>
    <name evidence="4" type="ORF">QBC37DRAFT_456422</name>
</gene>
<reference evidence="4" key="1">
    <citation type="journal article" date="2023" name="Mol. Phylogenet. Evol.">
        <title>Genome-scale phylogeny and comparative genomics of the fungal order Sordariales.</title>
        <authorList>
            <person name="Hensen N."/>
            <person name="Bonometti L."/>
            <person name="Westerberg I."/>
            <person name="Brannstrom I.O."/>
            <person name="Guillou S."/>
            <person name="Cros-Aarteil S."/>
            <person name="Calhoun S."/>
            <person name="Haridas S."/>
            <person name="Kuo A."/>
            <person name="Mondo S."/>
            <person name="Pangilinan J."/>
            <person name="Riley R."/>
            <person name="LaButti K."/>
            <person name="Andreopoulos B."/>
            <person name="Lipzen A."/>
            <person name="Chen C."/>
            <person name="Yan M."/>
            <person name="Daum C."/>
            <person name="Ng V."/>
            <person name="Clum A."/>
            <person name="Steindorff A."/>
            <person name="Ohm R.A."/>
            <person name="Martin F."/>
            <person name="Silar P."/>
            <person name="Natvig D.O."/>
            <person name="Lalanne C."/>
            <person name="Gautier V."/>
            <person name="Ament-Velasquez S.L."/>
            <person name="Kruys A."/>
            <person name="Hutchinson M.I."/>
            <person name="Powell A.J."/>
            <person name="Barry K."/>
            <person name="Miller A.N."/>
            <person name="Grigoriev I.V."/>
            <person name="Debuchy R."/>
            <person name="Gladieux P."/>
            <person name="Hiltunen Thoren M."/>
            <person name="Johannesson H."/>
        </authorList>
    </citation>
    <scope>NUCLEOTIDE SEQUENCE</scope>
    <source>
        <strain evidence="4">PSN293</strain>
    </source>
</reference>
<dbReference type="PROSITE" id="PS50088">
    <property type="entry name" value="ANK_REPEAT"/>
    <property type="match status" value="2"/>
</dbReference>
<organism evidence="4 5">
    <name type="scientific">Rhypophila decipiens</name>
    <dbReference type="NCBI Taxonomy" id="261697"/>
    <lineage>
        <taxon>Eukaryota</taxon>
        <taxon>Fungi</taxon>
        <taxon>Dikarya</taxon>
        <taxon>Ascomycota</taxon>
        <taxon>Pezizomycotina</taxon>
        <taxon>Sordariomycetes</taxon>
        <taxon>Sordariomycetidae</taxon>
        <taxon>Sordariales</taxon>
        <taxon>Naviculisporaceae</taxon>
        <taxon>Rhypophila</taxon>
    </lineage>
</organism>
<dbReference type="EMBL" id="MU858314">
    <property type="protein sequence ID" value="KAK4207178.1"/>
    <property type="molecule type" value="Genomic_DNA"/>
</dbReference>
<feature type="repeat" description="ANK" evidence="3">
    <location>
        <begin position="99"/>
        <end position="131"/>
    </location>
</feature>
<evidence type="ECO:0000313" key="5">
    <source>
        <dbReference type="Proteomes" id="UP001301769"/>
    </source>
</evidence>
<sequence length="519" mass="57649">MATFGTTESGIQDNFFDEQTTDLPVGPRISIHSRTASEVSSSATLTSPACSDLDRLIPPTKAKAVAGNSSGNPPGRKRVKALLEKGAYVNGYSTRHPNGRKTPLILALERDALDIAEILLRNGADVSRKGSDKKTPLALEMERTLASKDKSLLYLDLLLRHGANANDGLDNTTLLKHSIFNLRVDLVEILSRGGADVTSSLLKRAMVLEDENIGLEIAATLIRYGARVFPDASQDCYPLAEAILFARKCLPWVKLLVSQGADPMIVYKGTLTFASGKQLDKPSLIHLCLLINERDDVLEYLLSLKVSPNTICSYSPGHRKWTYSRMTRLHLATSARQVHTLVRYGANILSKDSLGRIPLHWAAVRGETDIILAYLEHGSYSNARTNLGSTPLHTLVTRFLCIESSDIRKRCRVGYVDSVKALLIVGARVDLEGWNGLTVDETMEGWSENYQKLSEADRCYFKEQGWCPHRIWRKMRVVIWTFSGRIIRLNIHLPFPRAWEPTAVSDKAAASTVENRQRA</sequence>
<reference evidence="4" key="2">
    <citation type="submission" date="2023-05" db="EMBL/GenBank/DDBJ databases">
        <authorList>
            <consortium name="Lawrence Berkeley National Laboratory"/>
            <person name="Steindorff A."/>
            <person name="Hensen N."/>
            <person name="Bonometti L."/>
            <person name="Westerberg I."/>
            <person name="Brannstrom I.O."/>
            <person name="Guillou S."/>
            <person name="Cros-Aarteil S."/>
            <person name="Calhoun S."/>
            <person name="Haridas S."/>
            <person name="Kuo A."/>
            <person name="Mondo S."/>
            <person name="Pangilinan J."/>
            <person name="Riley R."/>
            <person name="Labutti K."/>
            <person name="Andreopoulos B."/>
            <person name="Lipzen A."/>
            <person name="Chen C."/>
            <person name="Yanf M."/>
            <person name="Daum C."/>
            <person name="Ng V."/>
            <person name="Clum A."/>
            <person name="Ohm R."/>
            <person name="Martin F."/>
            <person name="Silar P."/>
            <person name="Natvig D."/>
            <person name="Lalanne C."/>
            <person name="Gautier V."/>
            <person name="Ament-Velasquez S.L."/>
            <person name="Kruys A."/>
            <person name="Hutchinson M.I."/>
            <person name="Powell A.J."/>
            <person name="Barry K."/>
            <person name="Miller A.N."/>
            <person name="Grigoriev I.V."/>
            <person name="Debuchy R."/>
            <person name="Gladieux P."/>
            <person name="Thoren M.H."/>
            <person name="Johannesson H."/>
        </authorList>
    </citation>
    <scope>NUCLEOTIDE SEQUENCE</scope>
    <source>
        <strain evidence="4">PSN293</strain>
    </source>
</reference>
<keyword evidence="5" id="KW-1185">Reference proteome</keyword>
<dbReference type="InterPro" id="IPR050745">
    <property type="entry name" value="Multifunctional_regulatory"/>
</dbReference>
<evidence type="ECO:0000256" key="1">
    <source>
        <dbReference type="ARBA" id="ARBA00022737"/>
    </source>
</evidence>
<dbReference type="PANTHER" id="PTHR24189">
    <property type="entry name" value="MYOTROPHIN"/>
    <property type="match status" value="1"/>
</dbReference>
<dbReference type="Gene3D" id="1.25.40.20">
    <property type="entry name" value="Ankyrin repeat-containing domain"/>
    <property type="match status" value="2"/>
</dbReference>
<keyword evidence="2 3" id="KW-0040">ANK repeat</keyword>